<keyword evidence="4" id="KW-0813">Transport</keyword>
<dbReference type="Pfam" id="PF10475">
    <property type="entry name" value="Vps54_N"/>
    <property type="match status" value="1"/>
</dbReference>
<evidence type="ECO:0000256" key="5">
    <source>
        <dbReference type="ARBA" id="ARBA00022927"/>
    </source>
</evidence>
<dbReference type="InterPro" id="IPR019515">
    <property type="entry name" value="VPS54_N"/>
</dbReference>
<accession>W4GYR3</accession>
<feature type="domain" description="Vacuolar protein sorting-associated protein 54 C-terminal" evidence="9">
    <location>
        <begin position="896"/>
        <end position="1025"/>
    </location>
</feature>
<name>W4GYR3_APHAT</name>
<gene>
    <name evidence="11" type="ORF">H257_03898</name>
</gene>
<feature type="region of interest" description="Disordered" evidence="8">
    <location>
        <begin position="1"/>
        <end position="171"/>
    </location>
</feature>
<evidence type="ECO:0000256" key="8">
    <source>
        <dbReference type="SAM" id="MobiDB-lite"/>
    </source>
</evidence>
<feature type="compositionally biased region" description="Low complexity" evidence="8">
    <location>
        <begin position="98"/>
        <end position="115"/>
    </location>
</feature>
<organism evidence="11">
    <name type="scientific">Aphanomyces astaci</name>
    <name type="common">Crayfish plague agent</name>
    <dbReference type="NCBI Taxonomy" id="112090"/>
    <lineage>
        <taxon>Eukaryota</taxon>
        <taxon>Sar</taxon>
        <taxon>Stramenopiles</taxon>
        <taxon>Oomycota</taxon>
        <taxon>Saprolegniomycetes</taxon>
        <taxon>Saprolegniales</taxon>
        <taxon>Verrucalvaceae</taxon>
        <taxon>Aphanomyces</taxon>
    </lineage>
</organism>
<dbReference type="GO" id="GO:0015031">
    <property type="term" value="P:protein transport"/>
    <property type="evidence" value="ECO:0007669"/>
    <property type="project" value="UniProtKB-KW"/>
</dbReference>
<evidence type="ECO:0000256" key="1">
    <source>
        <dbReference type="ARBA" id="ARBA00004601"/>
    </source>
</evidence>
<dbReference type="AlphaFoldDB" id="W4GYR3"/>
<dbReference type="VEuPathDB" id="FungiDB:H257_03898"/>
<dbReference type="InterPro" id="IPR012501">
    <property type="entry name" value="Vps54_C"/>
</dbReference>
<dbReference type="PANTHER" id="PTHR12965">
    <property type="entry name" value="VACUOLAR PROTEIN SORTING 54"/>
    <property type="match status" value="1"/>
</dbReference>
<evidence type="ECO:0000256" key="7">
    <source>
        <dbReference type="ARBA" id="ARBA00023054"/>
    </source>
</evidence>
<feature type="compositionally biased region" description="Polar residues" evidence="8">
    <location>
        <begin position="24"/>
        <end position="41"/>
    </location>
</feature>
<dbReference type="PANTHER" id="PTHR12965:SF0">
    <property type="entry name" value="VACUOLAR PROTEIN SORTING-ASSOCIATED PROTEIN 54"/>
    <property type="match status" value="1"/>
</dbReference>
<dbReference type="GO" id="GO:0000938">
    <property type="term" value="C:GARP complex"/>
    <property type="evidence" value="ECO:0007669"/>
    <property type="project" value="InterPro"/>
</dbReference>
<dbReference type="GO" id="GO:0006896">
    <property type="term" value="P:Golgi to vacuole transport"/>
    <property type="evidence" value="ECO:0007669"/>
    <property type="project" value="TreeGrafter"/>
</dbReference>
<comment type="similarity">
    <text evidence="2">Belongs to the VPS54 family.</text>
</comment>
<dbReference type="OrthoDB" id="10259024at2759"/>
<dbReference type="Gene3D" id="6.10.250.860">
    <property type="match status" value="1"/>
</dbReference>
<evidence type="ECO:0000256" key="4">
    <source>
        <dbReference type="ARBA" id="ARBA00022448"/>
    </source>
</evidence>
<feature type="region of interest" description="Disordered" evidence="8">
    <location>
        <begin position="702"/>
        <end position="737"/>
    </location>
</feature>
<dbReference type="InterPro" id="IPR039745">
    <property type="entry name" value="Vps54"/>
</dbReference>
<keyword evidence="5" id="KW-0653">Protein transport</keyword>
<evidence type="ECO:0000259" key="9">
    <source>
        <dbReference type="Pfam" id="PF07928"/>
    </source>
</evidence>
<reference evidence="11" key="1">
    <citation type="submission" date="2013-12" db="EMBL/GenBank/DDBJ databases">
        <title>The Genome Sequence of Aphanomyces astaci APO3.</title>
        <authorList>
            <consortium name="The Broad Institute Genomics Platform"/>
            <person name="Russ C."/>
            <person name="Tyler B."/>
            <person name="van West P."/>
            <person name="Dieguez-Uribeondo J."/>
            <person name="Young S.K."/>
            <person name="Zeng Q."/>
            <person name="Gargeya S."/>
            <person name="Fitzgerald M."/>
            <person name="Abouelleil A."/>
            <person name="Alvarado L."/>
            <person name="Chapman S.B."/>
            <person name="Gainer-Dewar J."/>
            <person name="Goldberg J."/>
            <person name="Griggs A."/>
            <person name="Gujja S."/>
            <person name="Hansen M."/>
            <person name="Howarth C."/>
            <person name="Imamovic A."/>
            <person name="Ireland A."/>
            <person name="Larimer J."/>
            <person name="McCowan C."/>
            <person name="Murphy C."/>
            <person name="Pearson M."/>
            <person name="Poon T.W."/>
            <person name="Priest M."/>
            <person name="Roberts A."/>
            <person name="Saif S."/>
            <person name="Shea T."/>
            <person name="Sykes S."/>
            <person name="Wortman J."/>
            <person name="Nusbaum C."/>
            <person name="Birren B."/>
        </authorList>
    </citation>
    <scope>NUCLEOTIDE SEQUENCE [LARGE SCALE GENOMIC DNA]</scope>
    <source>
        <strain evidence="11">APO3</strain>
    </source>
</reference>
<proteinExistence type="inferred from homology"/>
<dbReference type="Pfam" id="PF07928">
    <property type="entry name" value="Vps54"/>
    <property type="match status" value="1"/>
</dbReference>
<dbReference type="RefSeq" id="XP_009826499.1">
    <property type="nucleotide sequence ID" value="XM_009828197.1"/>
</dbReference>
<feature type="domain" description="Vacuolar protein sorting-associated protein 54 N-terminal" evidence="10">
    <location>
        <begin position="374"/>
        <end position="560"/>
    </location>
</feature>
<protein>
    <recommendedName>
        <fullName evidence="3">Vacuolar protein sorting-associated protein 54</fullName>
    </recommendedName>
</protein>
<evidence type="ECO:0000313" key="11">
    <source>
        <dbReference type="EMBL" id="ETV84807.1"/>
    </source>
</evidence>
<dbReference type="EMBL" id="KI913119">
    <property type="protein sequence ID" value="ETV84807.1"/>
    <property type="molecule type" value="Genomic_DNA"/>
</dbReference>
<evidence type="ECO:0000256" key="3">
    <source>
        <dbReference type="ARBA" id="ARBA00017665"/>
    </source>
</evidence>
<feature type="compositionally biased region" description="Low complexity" evidence="8">
    <location>
        <begin position="131"/>
        <end position="171"/>
    </location>
</feature>
<dbReference type="GeneID" id="20805894"/>
<dbReference type="GO" id="GO:0042147">
    <property type="term" value="P:retrograde transport, endosome to Golgi"/>
    <property type="evidence" value="ECO:0007669"/>
    <property type="project" value="InterPro"/>
</dbReference>
<sequence length="1143" mass="124084">MKATTGFLSSFMPGKKSSAPPTPTNSGPARTSDFPSSTTGANPFASIAQPITSTTAGNPFAASSSLSAEPPAKNPFETPSANPLPPPSAPRTQSGHASNNSSPSSNPFATPSSSSRNLSIDPTMPAATIRSTDSNSSAGSHHSFSKSSKPPPMSSSTTPTSSMRGMMSSASSSVSKMTSAFTSASVIMAPVKGIGAMTSAAGSVVGSAMAPVGKGLGVMTSAAGSAVSSAADMLMPADFPKLFASSKTDISGFYHPDMDNDSTSNDVSDETREFLAVSGHNLHSVLSNPRGGNWGDALLDALTLPGETEAVLSAMLTLPTISRRDFDGYMKNLSESSALYAKNHERPVREQLASANVPTVQAANEDVALCFQAVPSLYFKPDFDLTNPATFDAVVATDSIQVSQEKLSGYLDRVEVSLLRQVSSRSDRFFEASTSQGDMQKRVTQACDQVRHLRTTMDRLRNSLADKSLAILQLHRKQKRLVDLHELMVQIEDLKHTESSVEALVHGHDYTGALDVIDRALTTIHQMTGIHCVRAVGDKLLAYRSFIGVQMAARFTSVVTSPDWPFFDATLAQKNNSTTQPPSSLAYQRLQLKQKETTEEMQQLMDALFRVDLVPDVMAKYRGHMTDEIKIVVKTVVSETIATSSSSDPAAPDVSSQLRALSSEEFLNCVQMIFEHLLVVLQRAMSVQTMLAHMYNVAAKSDDDVADTSEPRRDAPAAADWSPDCDTDASVHDEGGSERLGEWQEKKKASKIIKELEDAIRKTCEFSQRSVSNLFGVRKEVQANYTMPQLRSLYDATMAFVVQIEQSTGKTDYTLRGALFNQLKLFLEKYHQAQTTKLVSTLNHELWKNAEISAARHAALVDVATGKGVSLVLSHDQSVGADTAAPLKQLTLPTASFRVVWSVLLAMEIVMNYLSLAVNFPVLATDVLQRTTEILRLYNSRTTQLVLGAGAMQAANLKSISAKHLGLASQSLEVIVAYIPHIKCQLSALLTQRQKLLLDDLDKVLQDYVEHNSKIFGKFISIVEDQIMKQFLEHIDRDVDYDDPTLVLPTAPLKGIAQNTVKLYQVLSPVLPPLQMQAVFSRVFDMLEHKMPSCFKAVQPHTAAGKRRVVADVVAFVDSFHELRGVVDLRGDQLVAHFKSSYE</sequence>
<comment type="subcellular location">
    <subcellularLocation>
        <location evidence="1">Golgi apparatus</location>
        <location evidence="1">trans-Golgi network</location>
    </subcellularLocation>
</comment>
<evidence type="ECO:0000259" key="10">
    <source>
        <dbReference type="Pfam" id="PF10475"/>
    </source>
</evidence>
<keyword evidence="7" id="KW-0175">Coiled coil</keyword>
<dbReference type="STRING" id="112090.W4GYR3"/>
<dbReference type="GO" id="GO:0005829">
    <property type="term" value="C:cytosol"/>
    <property type="evidence" value="ECO:0007669"/>
    <property type="project" value="GOC"/>
</dbReference>
<evidence type="ECO:0000256" key="6">
    <source>
        <dbReference type="ARBA" id="ARBA00023034"/>
    </source>
</evidence>
<dbReference type="GO" id="GO:0019905">
    <property type="term" value="F:syntaxin binding"/>
    <property type="evidence" value="ECO:0007669"/>
    <property type="project" value="TreeGrafter"/>
</dbReference>
<feature type="compositionally biased region" description="Low complexity" evidence="8">
    <location>
        <begin position="59"/>
        <end position="71"/>
    </location>
</feature>
<evidence type="ECO:0000256" key="2">
    <source>
        <dbReference type="ARBA" id="ARBA00009150"/>
    </source>
</evidence>
<keyword evidence="6" id="KW-0333">Golgi apparatus</keyword>